<feature type="region of interest" description="Disordered" evidence="1">
    <location>
        <begin position="1"/>
        <end position="29"/>
    </location>
</feature>
<feature type="compositionally biased region" description="Low complexity" evidence="1">
    <location>
        <begin position="1"/>
        <end position="19"/>
    </location>
</feature>
<dbReference type="Proteomes" id="UP000324748">
    <property type="component" value="Unassembled WGS sequence"/>
</dbReference>
<dbReference type="EMBL" id="VDEP01000237">
    <property type="protein sequence ID" value="KAA1121636.1"/>
    <property type="molecule type" value="Genomic_DNA"/>
</dbReference>
<dbReference type="EMBL" id="VSWC01000003">
    <property type="protein sequence ID" value="KAA1116697.1"/>
    <property type="molecule type" value="Genomic_DNA"/>
</dbReference>
<dbReference type="AlphaFoldDB" id="A0A5B0QTS3"/>
<name>A0A5B0QTS3_PUCGR</name>
<protein>
    <submittedName>
        <fullName evidence="2">Uncharacterized protein</fullName>
    </submittedName>
</protein>
<reference evidence="4 5" key="1">
    <citation type="submission" date="2019-05" db="EMBL/GenBank/DDBJ databases">
        <title>Emergence of the Ug99 lineage of the wheat stem rust pathogen through somatic hybridization.</title>
        <authorList>
            <person name="Li F."/>
            <person name="Upadhyaya N.M."/>
            <person name="Sperschneider J."/>
            <person name="Matny O."/>
            <person name="Nguyen-Phuc H."/>
            <person name="Mago R."/>
            <person name="Raley C."/>
            <person name="Miller M.E."/>
            <person name="Silverstein K.A.T."/>
            <person name="Henningsen E."/>
            <person name="Hirsch C.D."/>
            <person name="Visser B."/>
            <person name="Pretorius Z.A."/>
            <person name="Steffenson B.J."/>
            <person name="Schwessinger B."/>
            <person name="Dodds P.N."/>
            <person name="Figueroa M."/>
        </authorList>
    </citation>
    <scope>NUCLEOTIDE SEQUENCE [LARGE SCALE GENOMIC DNA]</scope>
    <source>
        <strain evidence="2">21-0</strain>
        <strain evidence="3 5">Ug99</strain>
    </source>
</reference>
<evidence type="ECO:0000313" key="5">
    <source>
        <dbReference type="Proteomes" id="UP000325313"/>
    </source>
</evidence>
<keyword evidence="4" id="KW-1185">Reference proteome</keyword>
<accession>A0A5B0QTS3</accession>
<gene>
    <name evidence="2" type="ORF">PGT21_023149</name>
    <name evidence="3" type="ORF">PGTUg99_007901</name>
</gene>
<comment type="caution">
    <text evidence="2">The sequence shown here is derived from an EMBL/GenBank/DDBJ whole genome shotgun (WGS) entry which is preliminary data.</text>
</comment>
<evidence type="ECO:0000313" key="2">
    <source>
        <dbReference type="EMBL" id="KAA1116697.1"/>
    </source>
</evidence>
<organism evidence="2 4">
    <name type="scientific">Puccinia graminis f. sp. tritici</name>
    <dbReference type="NCBI Taxonomy" id="56615"/>
    <lineage>
        <taxon>Eukaryota</taxon>
        <taxon>Fungi</taxon>
        <taxon>Dikarya</taxon>
        <taxon>Basidiomycota</taxon>
        <taxon>Pucciniomycotina</taxon>
        <taxon>Pucciniomycetes</taxon>
        <taxon>Pucciniales</taxon>
        <taxon>Pucciniaceae</taxon>
        <taxon>Puccinia</taxon>
    </lineage>
</organism>
<dbReference type="Proteomes" id="UP000325313">
    <property type="component" value="Unassembled WGS sequence"/>
</dbReference>
<sequence>MVWSESGQTSGGSETTPPGAVDHRERAKPGIKKTCSVTPDHEMALLSALCVMVFGRAHD</sequence>
<proteinExistence type="predicted"/>
<evidence type="ECO:0000313" key="3">
    <source>
        <dbReference type="EMBL" id="KAA1121636.1"/>
    </source>
</evidence>
<evidence type="ECO:0000256" key="1">
    <source>
        <dbReference type="SAM" id="MobiDB-lite"/>
    </source>
</evidence>
<evidence type="ECO:0000313" key="4">
    <source>
        <dbReference type="Proteomes" id="UP000324748"/>
    </source>
</evidence>